<sequence>MKWSKVLSLSGVVLTGAVALTACGQKSTESKDQVLKWSLPAEISTMDPSLATDNYSFDMLSNSMEGLYRLGKDSKIEPGIATATKVSKDGLTYTFKLRKDAKWSNGDPVTAQDFVYSWRRTVDPKTGSQYAYLYEGIKNALDINEGKKPVEDLGIKAKGKYELVVTLDKQIPYFKLLMGFPSFFPQNQKAVEKFGKKYGTSAKYVVYNGPFKMEGWTGTNLSWSLKKNKNYWDAKKVKLDKIKFQVNKSTTTSYSLYQSDKLDQSTLGPEQAKQLKDNPDFSIVKNSNLSYLELNQNNKFLANKKIRQAISYAIDRKTIAKTILGSGTLPAKCFVSQGLAKHDGKDFTTDAATKAGVTYDKALAQKLFKEGMQEVGETSFSVNILGDDSDLTKKLTEYLQSKLEQTLPGIKVSVNNIPFKTRLSRSEKGEFDIVLSAWGADFSDPISFLDLMVSGSPYNNGKWTNTEYDKLIQASKTTDAGDPDKRWDDLVKAAKLLNREQGVIPLVQRNTPQMLRSNVKDVVHNSAGVSHNWKEAYIK</sequence>
<dbReference type="Gene3D" id="3.90.76.10">
    <property type="entry name" value="Dipeptide-binding Protein, Domain 1"/>
    <property type="match status" value="1"/>
</dbReference>
<dbReference type="PROSITE" id="PS01040">
    <property type="entry name" value="SBP_BACTERIAL_5"/>
    <property type="match status" value="1"/>
</dbReference>
<comment type="caution">
    <text evidence="8">The sequence shown here is derived from an EMBL/GenBank/DDBJ whole genome shotgun (WGS) entry which is preliminary data.</text>
</comment>
<dbReference type="InterPro" id="IPR000914">
    <property type="entry name" value="SBP_5_dom"/>
</dbReference>
<feature type="chain" id="PRO_5039405417" evidence="6">
    <location>
        <begin position="23"/>
        <end position="539"/>
    </location>
</feature>
<evidence type="ECO:0000259" key="7">
    <source>
        <dbReference type="Pfam" id="PF00496"/>
    </source>
</evidence>
<dbReference type="Gene3D" id="3.10.105.10">
    <property type="entry name" value="Dipeptide-binding Protein, Domain 3"/>
    <property type="match status" value="1"/>
</dbReference>
<evidence type="ECO:0000256" key="6">
    <source>
        <dbReference type="SAM" id="SignalP"/>
    </source>
</evidence>
<dbReference type="AlphaFoldDB" id="A0A0R2KPL4"/>
<reference evidence="8 9" key="1">
    <citation type="journal article" date="2015" name="Genome Announc.">
        <title>Expanding the biotechnology potential of lactobacilli through comparative genomics of 213 strains and associated genera.</title>
        <authorList>
            <person name="Sun Z."/>
            <person name="Harris H.M."/>
            <person name="McCann A."/>
            <person name="Guo C."/>
            <person name="Argimon S."/>
            <person name="Zhang W."/>
            <person name="Yang X."/>
            <person name="Jeffery I.B."/>
            <person name="Cooney J.C."/>
            <person name="Kagawa T.F."/>
            <person name="Liu W."/>
            <person name="Song Y."/>
            <person name="Salvetti E."/>
            <person name="Wrobel A."/>
            <person name="Rasinkangas P."/>
            <person name="Parkhill J."/>
            <person name="Rea M.C."/>
            <person name="O'Sullivan O."/>
            <person name="Ritari J."/>
            <person name="Douillard F.P."/>
            <person name="Paul Ross R."/>
            <person name="Yang R."/>
            <person name="Briner A.E."/>
            <person name="Felis G.E."/>
            <person name="de Vos W.M."/>
            <person name="Barrangou R."/>
            <person name="Klaenhammer T.R."/>
            <person name="Caufield P.W."/>
            <person name="Cui Y."/>
            <person name="Zhang H."/>
            <person name="O'Toole P.W."/>
        </authorList>
    </citation>
    <scope>NUCLEOTIDE SEQUENCE [LARGE SCALE GENOMIC DNA]</scope>
    <source>
        <strain evidence="8 9">DSM 22408</strain>
    </source>
</reference>
<keyword evidence="9" id="KW-1185">Reference proteome</keyword>
<dbReference type="FunFam" id="3.10.105.10:FF:000001">
    <property type="entry name" value="Oligopeptide ABC transporter, oligopeptide-binding protein"/>
    <property type="match status" value="1"/>
</dbReference>
<dbReference type="CDD" id="cd08504">
    <property type="entry name" value="PBP2_OppA"/>
    <property type="match status" value="1"/>
</dbReference>
<dbReference type="InterPro" id="IPR039424">
    <property type="entry name" value="SBP_5"/>
</dbReference>
<dbReference type="GO" id="GO:0015833">
    <property type="term" value="P:peptide transport"/>
    <property type="evidence" value="ECO:0007669"/>
    <property type="project" value="UniProtKB-KW"/>
</dbReference>
<dbReference type="PIRSF" id="PIRSF002741">
    <property type="entry name" value="MppA"/>
    <property type="match status" value="1"/>
</dbReference>
<dbReference type="OrthoDB" id="403896at2"/>
<evidence type="ECO:0000313" key="8">
    <source>
        <dbReference type="EMBL" id="KRN88876.1"/>
    </source>
</evidence>
<gene>
    <name evidence="8" type="ORF">IV53_GL000846</name>
</gene>
<dbReference type="PATRIC" id="fig|1122146.4.peg.880"/>
<dbReference type="Proteomes" id="UP000051500">
    <property type="component" value="Unassembled WGS sequence"/>
</dbReference>
<proteinExistence type="inferred from homology"/>
<dbReference type="PANTHER" id="PTHR30290:SF10">
    <property type="entry name" value="PERIPLASMIC OLIGOPEPTIDE-BINDING PROTEIN-RELATED"/>
    <property type="match status" value="1"/>
</dbReference>
<evidence type="ECO:0000256" key="1">
    <source>
        <dbReference type="ARBA" id="ARBA00004193"/>
    </source>
</evidence>
<dbReference type="PANTHER" id="PTHR30290">
    <property type="entry name" value="PERIPLASMIC BINDING COMPONENT OF ABC TRANSPORTER"/>
    <property type="match status" value="1"/>
</dbReference>
<dbReference type="GO" id="GO:0043190">
    <property type="term" value="C:ATP-binding cassette (ABC) transporter complex"/>
    <property type="evidence" value="ECO:0007669"/>
    <property type="project" value="InterPro"/>
</dbReference>
<organism evidence="8 9">
    <name type="scientific">Ligilactobacillus ceti DSM 22408</name>
    <dbReference type="NCBI Taxonomy" id="1122146"/>
    <lineage>
        <taxon>Bacteria</taxon>
        <taxon>Bacillati</taxon>
        <taxon>Bacillota</taxon>
        <taxon>Bacilli</taxon>
        <taxon>Lactobacillales</taxon>
        <taxon>Lactobacillaceae</taxon>
        <taxon>Ligilactobacillus</taxon>
    </lineage>
</organism>
<dbReference type="EMBL" id="JQBZ01000025">
    <property type="protein sequence ID" value="KRN88876.1"/>
    <property type="molecule type" value="Genomic_DNA"/>
</dbReference>
<accession>A0A0R2KPL4</accession>
<feature type="domain" description="Solute-binding protein family 5" evidence="7">
    <location>
        <begin position="75"/>
        <end position="459"/>
    </location>
</feature>
<keyword evidence="4 6" id="KW-0732">Signal</keyword>
<dbReference type="eggNOG" id="COG4166">
    <property type="taxonomic scope" value="Bacteria"/>
</dbReference>
<keyword evidence="5" id="KW-0653">Protein transport</keyword>
<evidence type="ECO:0000313" key="9">
    <source>
        <dbReference type="Proteomes" id="UP000051500"/>
    </source>
</evidence>
<dbReference type="PROSITE" id="PS51257">
    <property type="entry name" value="PROKAR_LIPOPROTEIN"/>
    <property type="match status" value="1"/>
</dbReference>
<dbReference type="GO" id="GO:0030288">
    <property type="term" value="C:outer membrane-bounded periplasmic space"/>
    <property type="evidence" value="ECO:0007669"/>
    <property type="project" value="UniProtKB-ARBA"/>
</dbReference>
<evidence type="ECO:0000256" key="4">
    <source>
        <dbReference type="ARBA" id="ARBA00022729"/>
    </source>
</evidence>
<comment type="similarity">
    <text evidence="2">Belongs to the bacterial solute-binding protein 5 family.</text>
</comment>
<dbReference type="RefSeq" id="WP_027107280.1">
    <property type="nucleotide sequence ID" value="NZ_JQBZ01000025.1"/>
</dbReference>
<dbReference type="InterPro" id="IPR023765">
    <property type="entry name" value="SBP_5_CS"/>
</dbReference>
<protein>
    <submittedName>
        <fullName evidence="8">Oligopeptide ABC superfamily ATP binding cassette transporter, binding protein</fullName>
    </submittedName>
</protein>
<evidence type="ECO:0000256" key="3">
    <source>
        <dbReference type="ARBA" id="ARBA00022448"/>
    </source>
</evidence>
<dbReference type="Pfam" id="PF00496">
    <property type="entry name" value="SBP_bac_5"/>
    <property type="match status" value="1"/>
</dbReference>
<feature type="signal peptide" evidence="6">
    <location>
        <begin position="1"/>
        <end position="22"/>
    </location>
</feature>
<dbReference type="InterPro" id="IPR030678">
    <property type="entry name" value="Peptide/Ni-bd"/>
</dbReference>
<evidence type="ECO:0000256" key="2">
    <source>
        <dbReference type="ARBA" id="ARBA00005695"/>
    </source>
</evidence>
<comment type="subcellular location">
    <subcellularLocation>
        <location evidence="1">Cell membrane</location>
        <topology evidence="1">Lipid-anchor</topology>
    </subcellularLocation>
</comment>
<dbReference type="FunFam" id="3.90.76.10:FF:000001">
    <property type="entry name" value="Oligopeptide ABC transporter substrate-binding protein"/>
    <property type="match status" value="1"/>
</dbReference>
<dbReference type="Gene3D" id="3.40.190.10">
    <property type="entry name" value="Periplasmic binding protein-like II"/>
    <property type="match status" value="1"/>
</dbReference>
<dbReference type="STRING" id="1122146.IV53_GL000846"/>
<keyword evidence="3" id="KW-0813">Transport</keyword>
<dbReference type="SUPFAM" id="SSF53850">
    <property type="entry name" value="Periplasmic binding protein-like II"/>
    <property type="match status" value="1"/>
</dbReference>
<keyword evidence="5" id="KW-0571">Peptide transport</keyword>
<evidence type="ECO:0000256" key="5">
    <source>
        <dbReference type="ARBA" id="ARBA00022856"/>
    </source>
</evidence>
<name>A0A0R2KPL4_9LACO</name>
<dbReference type="GO" id="GO:1904680">
    <property type="term" value="F:peptide transmembrane transporter activity"/>
    <property type="evidence" value="ECO:0007669"/>
    <property type="project" value="TreeGrafter"/>
</dbReference>